<dbReference type="AlphaFoldDB" id="W7TP65"/>
<reference evidence="1 2" key="1">
    <citation type="journal article" date="2014" name="Mol. Plant">
        <title>Chromosome Scale Genome Assembly and Transcriptome Profiling of Nannochloropsis gaditana in Nitrogen Depletion.</title>
        <authorList>
            <person name="Corteggiani Carpinelli E."/>
            <person name="Telatin A."/>
            <person name="Vitulo N."/>
            <person name="Forcato C."/>
            <person name="D'Angelo M."/>
            <person name="Schiavon R."/>
            <person name="Vezzi A."/>
            <person name="Giacometti G.M."/>
            <person name="Morosinotto T."/>
            <person name="Valle G."/>
        </authorList>
    </citation>
    <scope>NUCLEOTIDE SEQUENCE [LARGE SCALE GENOMIC DNA]</scope>
    <source>
        <strain evidence="1 2">B-31</strain>
    </source>
</reference>
<evidence type="ECO:0000313" key="2">
    <source>
        <dbReference type="Proteomes" id="UP000019335"/>
    </source>
</evidence>
<accession>W7TP65</accession>
<dbReference type="EMBL" id="AZIL01000367">
    <property type="protein sequence ID" value="EWM27867.1"/>
    <property type="molecule type" value="Genomic_DNA"/>
</dbReference>
<dbReference type="Proteomes" id="UP000019335">
    <property type="component" value="Chromosome 5"/>
</dbReference>
<comment type="caution">
    <text evidence="1">The sequence shown here is derived from an EMBL/GenBank/DDBJ whole genome shotgun (WGS) entry which is preliminary data.</text>
</comment>
<protein>
    <submittedName>
        <fullName evidence="1">Uncharacterized protein</fullName>
    </submittedName>
</protein>
<gene>
    <name evidence="1" type="ORF">Naga_100094g11</name>
</gene>
<sequence>MKNCCLEVRAFLPMTGSPQNDPCELPSEERLTKRRFPCVCLLAFLHLGWLVESSVAWSGYPAAWKESNYGSMKSFHVPFDVGRSQQPVDARLPGPAWRRCSRCRMENTLHLVQADASAPGNAREMLTLDSLGRMFCRPGDRPLLAATLPRPPPKSHGLVC</sequence>
<keyword evidence="2" id="KW-1185">Reference proteome</keyword>
<evidence type="ECO:0000313" key="1">
    <source>
        <dbReference type="EMBL" id="EWM27867.1"/>
    </source>
</evidence>
<organism evidence="1 2">
    <name type="scientific">Nannochloropsis gaditana</name>
    <dbReference type="NCBI Taxonomy" id="72520"/>
    <lineage>
        <taxon>Eukaryota</taxon>
        <taxon>Sar</taxon>
        <taxon>Stramenopiles</taxon>
        <taxon>Ochrophyta</taxon>
        <taxon>Eustigmatophyceae</taxon>
        <taxon>Eustigmatales</taxon>
        <taxon>Monodopsidaceae</taxon>
        <taxon>Nannochloropsis</taxon>
    </lineage>
</organism>
<proteinExistence type="predicted"/>
<name>W7TP65_9STRA</name>